<reference evidence="2" key="1">
    <citation type="submission" date="2020-08" db="EMBL/GenBank/DDBJ databases">
        <title>Multicomponent nature underlies the extraordinary mechanical properties of spider dragline silk.</title>
        <authorList>
            <person name="Kono N."/>
            <person name="Nakamura H."/>
            <person name="Mori M."/>
            <person name="Yoshida Y."/>
            <person name="Ohtoshi R."/>
            <person name="Malay A.D."/>
            <person name="Moran D.A.P."/>
            <person name="Tomita M."/>
            <person name="Numata K."/>
            <person name="Arakawa K."/>
        </authorList>
    </citation>
    <scope>NUCLEOTIDE SEQUENCE</scope>
</reference>
<dbReference type="Proteomes" id="UP000886998">
    <property type="component" value="Unassembled WGS sequence"/>
</dbReference>
<feature type="region of interest" description="Disordered" evidence="1">
    <location>
        <begin position="36"/>
        <end position="74"/>
    </location>
</feature>
<feature type="compositionally biased region" description="Polar residues" evidence="1">
    <location>
        <begin position="158"/>
        <end position="167"/>
    </location>
</feature>
<evidence type="ECO:0000313" key="3">
    <source>
        <dbReference type="Proteomes" id="UP000886998"/>
    </source>
</evidence>
<accession>A0A8X6MJ19</accession>
<feature type="compositionally biased region" description="Gly residues" evidence="1">
    <location>
        <begin position="49"/>
        <end position="59"/>
    </location>
</feature>
<feature type="region of interest" description="Disordered" evidence="1">
    <location>
        <begin position="208"/>
        <end position="303"/>
    </location>
</feature>
<name>A0A8X6MJ19_9ARAC</name>
<feature type="region of interest" description="Disordered" evidence="1">
    <location>
        <begin position="137"/>
        <end position="180"/>
    </location>
</feature>
<feature type="compositionally biased region" description="Basic and acidic residues" evidence="1">
    <location>
        <begin position="230"/>
        <end position="242"/>
    </location>
</feature>
<evidence type="ECO:0000256" key="1">
    <source>
        <dbReference type="SAM" id="MobiDB-lite"/>
    </source>
</evidence>
<organism evidence="2 3">
    <name type="scientific">Trichonephila inaurata madagascariensis</name>
    <dbReference type="NCBI Taxonomy" id="2747483"/>
    <lineage>
        <taxon>Eukaryota</taxon>
        <taxon>Metazoa</taxon>
        <taxon>Ecdysozoa</taxon>
        <taxon>Arthropoda</taxon>
        <taxon>Chelicerata</taxon>
        <taxon>Arachnida</taxon>
        <taxon>Araneae</taxon>
        <taxon>Araneomorphae</taxon>
        <taxon>Entelegynae</taxon>
        <taxon>Araneoidea</taxon>
        <taxon>Nephilidae</taxon>
        <taxon>Trichonephila</taxon>
        <taxon>Trichonephila inaurata</taxon>
    </lineage>
</organism>
<feature type="region of interest" description="Disordered" evidence="1">
    <location>
        <begin position="324"/>
        <end position="368"/>
    </location>
</feature>
<sequence length="368" mass="41070">MAPSSSGGPRRLGSCSFSHSGQKLFHPLYRSQSIYDLTQIDREGRSQSAGGGAGSGSGPQGQHRLATEALSTTGSLNEKMLANVMAEGHWKKKFEDTFESDDPAPQGEVRYPDGSSTEYRQEVLKVDIEEVPRRTTDAWQGSEVESLSSTREEIPVVQNLSARNKTTLTEEDNNDSDVSKDSLEISVKRKAMRRSPVTIPKSQYAFKNTVQIESPTSRSDRTYDNTSKSPTDHDGKQFERTNYHSRAGITETVDSSRMRVDTYRSTSKPFQGERQKLNNSDTSVQSYGSRTPVYNGGADRQPELDDKKFAKTPAAGMFTQINPFQMPSNKQRHCRPWGAREDVSKPPPRLASAPKFTLRDSPMQNRQF</sequence>
<feature type="compositionally biased region" description="Polar residues" evidence="1">
    <location>
        <begin position="208"/>
        <end position="217"/>
    </location>
</feature>
<feature type="region of interest" description="Disordered" evidence="1">
    <location>
        <begin position="95"/>
        <end position="117"/>
    </location>
</feature>
<feature type="compositionally biased region" description="Polar residues" evidence="1">
    <location>
        <begin position="137"/>
        <end position="149"/>
    </location>
</feature>
<evidence type="ECO:0000313" key="2">
    <source>
        <dbReference type="EMBL" id="GFS57716.1"/>
    </source>
</evidence>
<dbReference type="EMBL" id="BMAV01027275">
    <property type="protein sequence ID" value="GFS57716.1"/>
    <property type="molecule type" value="Genomic_DNA"/>
</dbReference>
<dbReference type="OrthoDB" id="447516at2759"/>
<keyword evidence="3" id="KW-1185">Reference proteome</keyword>
<dbReference type="AlphaFoldDB" id="A0A8X6MJ19"/>
<proteinExistence type="predicted"/>
<feature type="compositionally biased region" description="Polar residues" evidence="1">
    <location>
        <begin position="277"/>
        <end position="289"/>
    </location>
</feature>
<protein>
    <submittedName>
        <fullName evidence="2">PDZ domain-containing protein</fullName>
    </submittedName>
</protein>
<gene>
    <name evidence="2" type="primary">AVEN_87995_1</name>
    <name evidence="2" type="ORF">TNIN_61261</name>
</gene>
<comment type="caution">
    <text evidence="2">The sequence shown here is derived from an EMBL/GenBank/DDBJ whole genome shotgun (WGS) entry which is preliminary data.</text>
</comment>